<dbReference type="GO" id="GO:0004559">
    <property type="term" value="F:alpha-mannosidase activity"/>
    <property type="evidence" value="ECO:0007669"/>
    <property type="project" value="InterPro"/>
</dbReference>
<dbReference type="GO" id="GO:0046872">
    <property type="term" value="F:metal ion binding"/>
    <property type="evidence" value="ECO:0007669"/>
    <property type="project" value="UniProtKB-KW"/>
</dbReference>
<evidence type="ECO:0000256" key="1">
    <source>
        <dbReference type="ARBA" id="ARBA00009792"/>
    </source>
</evidence>
<dbReference type="RefSeq" id="WP_011943509.1">
    <property type="nucleotide sequence ID" value="NC_009486.1"/>
</dbReference>
<dbReference type="EMBL" id="CP000702">
    <property type="protein sequence ID" value="ABQ46966.1"/>
    <property type="molecule type" value="Genomic_DNA"/>
</dbReference>
<dbReference type="CAZy" id="GH38">
    <property type="family name" value="Glycoside Hydrolase Family 38"/>
</dbReference>
<gene>
    <name evidence="6" type="ordered locus">Tpet_0948</name>
</gene>
<dbReference type="Pfam" id="PF09261">
    <property type="entry name" value="Alpha-mann_mid"/>
    <property type="match status" value="1"/>
</dbReference>
<dbReference type="InterPro" id="IPR011013">
    <property type="entry name" value="Gal_mutarotase_sf_dom"/>
</dbReference>
<dbReference type="Gene3D" id="1.20.1270.50">
    <property type="entry name" value="Glycoside hydrolase family 38, central domain"/>
    <property type="match status" value="1"/>
</dbReference>
<dbReference type="SUPFAM" id="SSF88688">
    <property type="entry name" value="Families 57/38 glycoside transferase middle domain"/>
    <property type="match status" value="1"/>
</dbReference>
<name>A5IL93_THEP1</name>
<dbReference type="GO" id="GO:0009313">
    <property type="term" value="P:oligosaccharide catabolic process"/>
    <property type="evidence" value="ECO:0007669"/>
    <property type="project" value="TreeGrafter"/>
</dbReference>
<accession>A5IL93</accession>
<protein>
    <submittedName>
        <fullName evidence="6">Glycoside hydrolase, family 38</fullName>
    </submittedName>
</protein>
<evidence type="ECO:0000259" key="5">
    <source>
        <dbReference type="SMART" id="SM00872"/>
    </source>
</evidence>
<proteinExistence type="inferred from homology"/>
<dbReference type="InterPro" id="IPR027291">
    <property type="entry name" value="Glyco_hydro_38_N_sf"/>
</dbReference>
<dbReference type="Pfam" id="PF17677">
    <property type="entry name" value="Glyco_hydro38C2"/>
    <property type="match status" value="1"/>
</dbReference>
<dbReference type="GO" id="GO:0006013">
    <property type="term" value="P:mannose metabolic process"/>
    <property type="evidence" value="ECO:0007669"/>
    <property type="project" value="InterPro"/>
</dbReference>
<dbReference type="HOGENOM" id="CLU_003442_1_0_0"/>
<feature type="domain" description="Glycoside hydrolase family 38 central" evidence="5">
    <location>
        <begin position="513"/>
        <end position="586"/>
    </location>
</feature>
<dbReference type="InterPro" id="IPR011330">
    <property type="entry name" value="Glyco_hydro/deAcase_b/a-brl"/>
</dbReference>
<dbReference type="InterPro" id="IPR028995">
    <property type="entry name" value="Glyco_hydro_57/38_cen_sf"/>
</dbReference>
<keyword evidence="2" id="KW-0479">Metal-binding</keyword>
<dbReference type="CDD" id="cd10789">
    <property type="entry name" value="GH38N_AMII_ER_cytosolic"/>
    <property type="match status" value="1"/>
</dbReference>
<keyword evidence="4" id="KW-0326">Glycosidase</keyword>
<evidence type="ECO:0000256" key="3">
    <source>
        <dbReference type="ARBA" id="ARBA00022801"/>
    </source>
</evidence>
<dbReference type="FunFam" id="2.70.98.30:FF:000010">
    <property type="entry name" value="Cytosolic alpha-mannosidase"/>
    <property type="match status" value="1"/>
</dbReference>
<dbReference type="Gene3D" id="2.70.98.30">
    <property type="entry name" value="Golgi alpha-mannosidase II, domain 4"/>
    <property type="match status" value="1"/>
</dbReference>
<comment type="similarity">
    <text evidence="1">Belongs to the glycosyl hydrolase 38 family.</text>
</comment>
<dbReference type="SUPFAM" id="SSF74650">
    <property type="entry name" value="Galactose mutarotase-like"/>
    <property type="match status" value="1"/>
</dbReference>
<dbReference type="Proteomes" id="UP000006558">
    <property type="component" value="Chromosome"/>
</dbReference>
<dbReference type="KEGG" id="tpt:Tpet_0948"/>
<organism evidence="6 7">
    <name type="scientific">Thermotoga petrophila (strain ATCC BAA-488 / DSM 13995 / JCM 10881 / RKU-1)</name>
    <dbReference type="NCBI Taxonomy" id="390874"/>
    <lineage>
        <taxon>Bacteria</taxon>
        <taxon>Thermotogati</taxon>
        <taxon>Thermotogota</taxon>
        <taxon>Thermotogae</taxon>
        <taxon>Thermotogales</taxon>
        <taxon>Thermotogaceae</taxon>
        <taxon>Thermotoga</taxon>
    </lineage>
</organism>
<dbReference type="InterPro" id="IPR037094">
    <property type="entry name" value="Glyco_hydro_38_cen_sf"/>
</dbReference>
<evidence type="ECO:0000256" key="4">
    <source>
        <dbReference type="ARBA" id="ARBA00023295"/>
    </source>
</evidence>
<dbReference type="PANTHER" id="PTHR46017:SF1">
    <property type="entry name" value="ALPHA-MANNOSIDASE 2C1"/>
    <property type="match status" value="1"/>
</dbReference>
<dbReference type="Gene3D" id="3.20.110.10">
    <property type="entry name" value="Glycoside hydrolase 38, N terminal domain"/>
    <property type="match status" value="1"/>
</dbReference>
<sequence length="1010" mass="117917">MKGRLWRMLSEIVPYTFLRRERIESWVFSDDAVEKTVDPPFEWNFNSAPVWFRKGLSPFSVDGGQRAYLKLWFGGETLVLVDGKPYGEINEYHRILNITPLADGKPHTIEAQVMPRSLFGRPEKPVFTEAFFIVVDEALMKVVKTLELTIKTAEVVEDESLSKKLLDISEEFLSKVWVPRDTDTYLMTAPEDPGIKDEIKNTWSTPEFKEFTGVKLPEELRNQILKEFEKFKEKLDKIKKDHPGSGTIRLVGHAHIDYAWLWPVEETRRKILRTFANSVLLSKLYPEFVYTQSSAQMYEDLKQNSPELFGEVKKLVEEGRWEPVGGMWVESDCNIPSIESLVRQFYYGQKFFEREFGRKSRVCWLPDVFGFSWVLPQILRDVGIEYFVTTKLNWNDTNEFPYDLCRWRGIDGSEVIYFSFKNPNEGYNGRIDPDTIYRTWKNFKQKDLTNRVLLSFGHGDGGGGPTEEMLENYEVLKDFPGLPRLEMGTVEEFFEKMKIDGELPVWDGELYLELHRGTYTSQSKTKKLHKEAEDSLYLAELISAFTDKDFSDEIDELWKILLRNEFHDILPGSSIKEVYEDTEKELRQVIEKSKGIIVESLKVLSSENEEVLTLLNVSSFPKKCLFFLNEDLEIFLEGEALLKQKTHDGRYVYFIDREIPPFTKVELKVRKATSEETPNELREANIMENEFLRVYVNDDGTVQIYDKELDRYVFEEKGNVLKLHKNIPTYWDNWDIAENVEKTGYTLSAKNIEKIESGPVREVIRVEYEAEGSKIIQHYILYRKSRRLDIETKADWHTRRALLRAYFPTTVLSRKARFDISGGFIERPTHRNTSFEQARFEVPFHRWMDLSQTDFGVSILNDGKYGGSVYQDTMALSLIKAGIFPDFLCDEGEHNFTYSVYVHPGDSLRDVVKESEELNKSFIVHHGMLNLPSPLLEISPRNFRLTSLRRVKDRIVLRLVEIFGTSGKLSIKTPWNGEIYQTNLLEEKKQKVAFPMVYHPFKIYTFVVED</sequence>
<keyword evidence="3 6" id="KW-0378">Hydrolase</keyword>
<dbReference type="InterPro" id="IPR015341">
    <property type="entry name" value="Glyco_hydro_38_cen"/>
</dbReference>
<dbReference type="InterPro" id="IPR041147">
    <property type="entry name" value="GH38_C"/>
</dbReference>
<dbReference type="SUPFAM" id="SSF88713">
    <property type="entry name" value="Glycoside hydrolase/deacetylase"/>
    <property type="match status" value="1"/>
</dbReference>
<dbReference type="GO" id="GO:0030246">
    <property type="term" value="F:carbohydrate binding"/>
    <property type="evidence" value="ECO:0007669"/>
    <property type="project" value="InterPro"/>
</dbReference>
<dbReference type="FunFam" id="1.20.1270.50:FF:000007">
    <property type="entry name" value="Cytosolic alpha-mannosidase"/>
    <property type="match status" value="1"/>
</dbReference>
<dbReference type="InterPro" id="IPR011682">
    <property type="entry name" value="Glyco_hydro_38_C"/>
</dbReference>
<dbReference type="AlphaFoldDB" id="A5IL93"/>
<evidence type="ECO:0000313" key="6">
    <source>
        <dbReference type="EMBL" id="ABQ46966.1"/>
    </source>
</evidence>
<dbReference type="SMART" id="SM00872">
    <property type="entry name" value="Alpha-mann_mid"/>
    <property type="match status" value="1"/>
</dbReference>
<dbReference type="FunFam" id="3.20.110.10:FF:000002">
    <property type="entry name" value="alpha-mannosidase 2C1 isoform X1"/>
    <property type="match status" value="1"/>
</dbReference>
<dbReference type="eggNOG" id="COG0383">
    <property type="taxonomic scope" value="Bacteria"/>
</dbReference>
<dbReference type="InterPro" id="IPR000602">
    <property type="entry name" value="Glyco_hydro_38_N"/>
</dbReference>
<dbReference type="Pfam" id="PF01074">
    <property type="entry name" value="Glyco_hydro_38N"/>
    <property type="match status" value="1"/>
</dbReference>
<dbReference type="PANTHER" id="PTHR46017">
    <property type="entry name" value="ALPHA-MANNOSIDASE 2C1"/>
    <property type="match status" value="1"/>
</dbReference>
<dbReference type="STRING" id="390874.Tpet_0948"/>
<reference evidence="6 7" key="2">
    <citation type="journal article" date="2009" name="Proc. Natl. Acad. Sci. U.S.A.">
        <title>On the chimeric nature, thermophilic origin, and phylogenetic placement of the Thermotogales.</title>
        <authorList>
            <person name="Zhaxybayeva O."/>
            <person name="Swithers K.S."/>
            <person name="Lapierre P."/>
            <person name="Fournier G.P."/>
            <person name="Bickhart D.M."/>
            <person name="DeBoy R.T."/>
            <person name="Nelson K.E."/>
            <person name="Nesbo C.L."/>
            <person name="Doolittle W.F."/>
            <person name="Gogarten J.P."/>
            <person name="Noll K.M."/>
        </authorList>
    </citation>
    <scope>NUCLEOTIDE SEQUENCE [LARGE SCALE GENOMIC DNA]</scope>
    <source>
        <strain evidence="7">ATCC BAA-488 / DSM 13995 / JCM 10881 / RKU-1</strain>
    </source>
</reference>
<evidence type="ECO:0000256" key="2">
    <source>
        <dbReference type="ARBA" id="ARBA00022723"/>
    </source>
</evidence>
<evidence type="ECO:0000313" key="7">
    <source>
        <dbReference type="Proteomes" id="UP000006558"/>
    </source>
</evidence>
<dbReference type="Pfam" id="PF07748">
    <property type="entry name" value="Glyco_hydro_38C"/>
    <property type="match status" value="1"/>
</dbReference>
<reference evidence="7" key="1">
    <citation type="submission" date="2007-05" db="EMBL/GenBank/DDBJ databases">
        <title>Complete sequence of Thermotoga petrophila RKU-1.</title>
        <authorList>
            <consortium name="US DOE Joint Genome Institute"/>
            <person name="Copeland A."/>
            <person name="Lucas S."/>
            <person name="Lapidus A."/>
            <person name="Barry K."/>
            <person name="Glavina del Rio T."/>
            <person name="Dalin E."/>
            <person name="Tice H."/>
            <person name="Pitluck S."/>
            <person name="Sims D."/>
            <person name="Brettin T."/>
            <person name="Bruce D."/>
            <person name="Detter J.C."/>
            <person name="Han C."/>
            <person name="Tapia R."/>
            <person name="Schmutz J."/>
            <person name="Larimer F."/>
            <person name="Land M."/>
            <person name="Hauser L."/>
            <person name="Kyrpides N."/>
            <person name="Mikhailova N."/>
            <person name="Nelson K."/>
            <person name="Gogarten J.P."/>
            <person name="Noll K."/>
            <person name="Richardson P."/>
        </authorList>
    </citation>
    <scope>NUCLEOTIDE SEQUENCE [LARGE SCALE GENOMIC DNA]</scope>
    <source>
        <strain evidence="7">ATCC BAA-488 / DSM 13995 / JCM 10881 / RKU-1</strain>
    </source>
</reference>